<name>A0A1F5Z891_9BACT</name>
<comment type="caution">
    <text evidence="10">The sequence shown here is derived from an EMBL/GenBank/DDBJ whole genome shotgun (WGS) entry which is preliminary data.</text>
</comment>
<evidence type="ECO:0000256" key="5">
    <source>
        <dbReference type="ARBA" id="ARBA00022692"/>
    </source>
</evidence>
<dbReference type="AlphaFoldDB" id="A0A1F5Z891"/>
<organism evidence="10 11">
    <name type="scientific">Candidatus Gottesmanbacteria bacterium RBG_16_43_7</name>
    <dbReference type="NCBI Taxonomy" id="1798373"/>
    <lineage>
        <taxon>Bacteria</taxon>
        <taxon>Candidatus Gottesmaniibacteriota</taxon>
    </lineage>
</organism>
<evidence type="ECO:0000256" key="2">
    <source>
        <dbReference type="ARBA" id="ARBA00022475"/>
    </source>
</evidence>
<feature type="transmembrane region" description="Helical" evidence="8">
    <location>
        <begin position="101"/>
        <end position="123"/>
    </location>
</feature>
<dbReference type="GO" id="GO:0016763">
    <property type="term" value="F:pentosyltransferase activity"/>
    <property type="evidence" value="ECO:0007669"/>
    <property type="project" value="TreeGrafter"/>
</dbReference>
<feature type="transmembrane region" description="Helical" evidence="8">
    <location>
        <begin position="267"/>
        <end position="292"/>
    </location>
</feature>
<feature type="transmembrane region" description="Helical" evidence="8">
    <location>
        <begin position="163"/>
        <end position="189"/>
    </location>
</feature>
<dbReference type="STRING" id="1798373.A2154_02750"/>
<feature type="domain" description="Glycosyltransferase RgtA/B/C/D-like" evidence="9">
    <location>
        <begin position="67"/>
        <end position="218"/>
    </location>
</feature>
<evidence type="ECO:0000256" key="7">
    <source>
        <dbReference type="ARBA" id="ARBA00023136"/>
    </source>
</evidence>
<sequence length="494" mass="55672">MKTDRSALIIPAIIFLLSLGLRLYRIESRTEFLGDQGSALSVITDAIENRTLPLHGPQTSTGPYPGPAFYYLITPIYIVSGYNPVAPAVFFAVLGSLSAVILYFLVCQLYGQSAAAAVSLLYSTSPLLVAAEQTMWNPTAIPLLTMVLIYLQYLVWRRSYSPVLYVLVGVTLGILVQLHFTAAFSMFMIPVVFQLAGYKKDNNIPLWKSIFLVSGGVIAVLFPYFLFEAGRKFRDIFEVIRIYLSQVQSIGGSKDLAVGFVQTSGRLFGYITNIGPLNITSALGLGLIGLWIWRSHGFTRILSLYTLLVLTLLSLIDDSIHNHYLFFLLPLPFLAVAALFQNTTKPLKTFIVTLVLILSLYQVYTIIWNRNEVGDILRTTGVVGTIVKKVNGSPFSFTLLSSRSFSDFHYRYFFRRLGMTPMDIYGSGYLRLFLVCEKIPCIDPRDLIQKSAIDVMCFEHHCQISYPQFNLSPFRYLDFIDYGTARIYVYERIK</sequence>
<feature type="transmembrane region" description="Helical" evidence="8">
    <location>
        <begin position="7"/>
        <end position="24"/>
    </location>
</feature>
<proteinExistence type="predicted"/>
<gene>
    <name evidence="10" type="ORF">A2154_02750</name>
</gene>
<evidence type="ECO:0000256" key="3">
    <source>
        <dbReference type="ARBA" id="ARBA00022676"/>
    </source>
</evidence>
<feature type="transmembrane region" description="Helical" evidence="8">
    <location>
        <begin position="209"/>
        <end position="227"/>
    </location>
</feature>
<dbReference type="EMBL" id="MFJC01000068">
    <property type="protein sequence ID" value="OGG08397.1"/>
    <property type="molecule type" value="Genomic_DNA"/>
</dbReference>
<evidence type="ECO:0000256" key="8">
    <source>
        <dbReference type="SAM" id="Phobius"/>
    </source>
</evidence>
<evidence type="ECO:0000256" key="4">
    <source>
        <dbReference type="ARBA" id="ARBA00022679"/>
    </source>
</evidence>
<keyword evidence="7 8" id="KW-0472">Membrane</keyword>
<evidence type="ECO:0000313" key="10">
    <source>
        <dbReference type="EMBL" id="OGG08397.1"/>
    </source>
</evidence>
<evidence type="ECO:0000259" key="9">
    <source>
        <dbReference type="Pfam" id="PF13231"/>
    </source>
</evidence>
<dbReference type="Proteomes" id="UP000176854">
    <property type="component" value="Unassembled WGS sequence"/>
</dbReference>
<comment type="subcellular location">
    <subcellularLocation>
        <location evidence="1">Cell membrane</location>
        <topology evidence="1">Multi-pass membrane protein</topology>
    </subcellularLocation>
</comment>
<keyword evidence="5 8" id="KW-0812">Transmembrane</keyword>
<reference evidence="10 11" key="1">
    <citation type="journal article" date="2016" name="Nat. Commun.">
        <title>Thousands of microbial genomes shed light on interconnected biogeochemical processes in an aquifer system.</title>
        <authorList>
            <person name="Anantharaman K."/>
            <person name="Brown C.T."/>
            <person name="Hug L.A."/>
            <person name="Sharon I."/>
            <person name="Castelle C.J."/>
            <person name="Probst A.J."/>
            <person name="Thomas B.C."/>
            <person name="Singh A."/>
            <person name="Wilkins M.J."/>
            <person name="Karaoz U."/>
            <person name="Brodie E.L."/>
            <person name="Williams K.H."/>
            <person name="Hubbard S.S."/>
            <person name="Banfield J.F."/>
        </authorList>
    </citation>
    <scope>NUCLEOTIDE SEQUENCE [LARGE SCALE GENOMIC DNA]</scope>
</reference>
<feature type="transmembrane region" description="Helical" evidence="8">
    <location>
        <begin position="298"/>
        <end position="316"/>
    </location>
</feature>
<keyword evidence="3" id="KW-0328">Glycosyltransferase</keyword>
<evidence type="ECO:0000313" key="11">
    <source>
        <dbReference type="Proteomes" id="UP000176854"/>
    </source>
</evidence>
<keyword evidence="4" id="KW-0808">Transferase</keyword>
<evidence type="ECO:0000256" key="1">
    <source>
        <dbReference type="ARBA" id="ARBA00004651"/>
    </source>
</evidence>
<dbReference type="GO" id="GO:0005886">
    <property type="term" value="C:plasma membrane"/>
    <property type="evidence" value="ECO:0007669"/>
    <property type="project" value="UniProtKB-SubCell"/>
</dbReference>
<protein>
    <recommendedName>
        <fullName evidence="9">Glycosyltransferase RgtA/B/C/D-like domain-containing protein</fullName>
    </recommendedName>
</protein>
<feature type="transmembrane region" description="Helical" evidence="8">
    <location>
        <begin position="323"/>
        <end position="341"/>
    </location>
</feature>
<feature type="transmembrane region" description="Helical" evidence="8">
    <location>
        <begin position="135"/>
        <end position="156"/>
    </location>
</feature>
<feature type="transmembrane region" description="Helical" evidence="8">
    <location>
        <begin position="347"/>
        <end position="368"/>
    </location>
</feature>
<dbReference type="InterPro" id="IPR038731">
    <property type="entry name" value="RgtA/B/C-like"/>
</dbReference>
<accession>A0A1F5Z891</accession>
<feature type="transmembrane region" description="Helical" evidence="8">
    <location>
        <begin position="68"/>
        <end position="94"/>
    </location>
</feature>
<evidence type="ECO:0000256" key="6">
    <source>
        <dbReference type="ARBA" id="ARBA00022989"/>
    </source>
</evidence>
<dbReference type="GO" id="GO:0009103">
    <property type="term" value="P:lipopolysaccharide biosynthetic process"/>
    <property type="evidence" value="ECO:0007669"/>
    <property type="project" value="UniProtKB-ARBA"/>
</dbReference>
<keyword evidence="2" id="KW-1003">Cell membrane</keyword>
<keyword evidence="6 8" id="KW-1133">Transmembrane helix</keyword>
<dbReference type="InterPro" id="IPR050297">
    <property type="entry name" value="LipidA_mod_glycosyltrf_83"/>
</dbReference>
<dbReference type="Pfam" id="PF13231">
    <property type="entry name" value="PMT_2"/>
    <property type="match status" value="1"/>
</dbReference>
<dbReference type="PANTHER" id="PTHR33908">
    <property type="entry name" value="MANNOSYLTRANSFERASE YKCB-RELATED"/>
    <property type="match status" value="1"/>
</dbReference>
<dbReference type="PANTHER" id="PTHR33908:SF11">
    <property type="entry name" value="MEMBRANE PROTEIN"/>
    <property type="match status" value="1"/>
</dbReference>